<gene>
    <name evidence="2" type="ORF">GCM10023321_82510</name>
</gene>
<name>A0ABP9REL0_9PSEU</name>
<proteinExistence type="predicted"/>
<protein>
    <submittedName>
        <fullName evidence="2">Uncharacterized protein</fullName>
    </submittedName>
</protein>
<dbReference type="Proteomes" id="UP001428817">
    <property type="component" value="Unassembled WGS sequence"/>
</dbReference>
<evidence type="ECO:0000313" key="2">
    <source>
        <dbReference type="EMBL" id="GAA5175782.1"/>
    </source>
</evidence>
<accession>A0ABP9REL0</accession>
<keyword evidence="3" id="KW-1185">Reference proteome</keyword>
<feature type="region of interest" description="Disordered" evidence="1">
    <location>
        <begin position="1"/>
        <end position="31"/>
    </location>
</feature>
<dbReference type="EMBL" id="BAABJP010000068">
    <property type="protein sequence ID" value="GAA5175782.1"/>
    <property type="molecule type" value="Genomic_DNA"/>
</dbReference>
<evidence type="ECO:0000256" key="1">
    <source>
        <dbReference type="SAM" id="MobiDB-lite"/>
    </source>
</evidence>
<evidence type="ECO:0000313" key="3">
    <source>
        <dbReference type="Proteomes" id="UP001428817"/>
    </source>
</evidence>
<reference evidence="3" key="1">
    <citation type="journal article" date="2019" name="Int. J. Syst. Evol. Microbiol.">
        <title>The Global Catalogue of Microorganisms (GCM) 10K type strain sequencing project: providing services to taxonomists for standard genome sequencing and annotation.</title>
        <authorList>
            <consortium name="The Broad Institute Genomics Platform"/>
            <consortium name="The Broad Institute Genome Sequencing Center for Infectious Disease"/>
            <person name="Wu L."/>
            <person name="Ma J."/>
        </authorList>
    </citation>
    <scope>NUCLEOTIDE SEQUENCE [LARGE SCALE GENOMIC DNA]</scope>
    <source>
        <strain evidence="3">JCM 18303</strain>
    </source>
</reference>
<organism evidence="2 3">
    <name type="scientific">Pseudonocardia eucalypti</name>
    <dbReference type="NCBI Taxonomy" id="648755"/>
    <lineage>
        <taxon>Bacteria</taxon>
        <taxon>Bacillati</taxon>
        <taxon>Actinomycetota</taxon>
        <taxon>Actinomycetes</taxon>
        <taxon>Pseudonocardiales</taxon>
        <taxon>Pseudonocardiaceae</taxon>
        <taxon>Pseudonocardia</taxon>
    </lineage>
</organism>
<sequence>MSSTPTARNVAMTGVYTAEDGGGRGGPARGTTIGNLARAAKPLARPAWRRPAHPGRLGE</sequence>
<comment type="caution">
    <text evidence="2">The sequence shown here is derived from an EMBL/GenBank/DDBJ whole genome shotgun (WGS) entry which is preliminary data.</text>
</comment>